<dbReference type="Pfam" id="PF00106">
    <property type="entry name" value="adh_short"/>
    <property type="match status" value="1"/>
</dbReference>
<protein>
    <submittedName>
        <fullName evidence="4">Short chain dehydrogenase</fullName>
        <ecNumber evidence="4">1.1.1.-</ecNumber>
    </submittedName>
</protein>
<dbReference type="PANTHER" id="PTHR44196">
    <property type="entry name" value="DEHYDROGENASE/REDUCTASE SDR FAMILY MEMBER 7B"/>
    <property type="match status" value="1"/>
</dbReference>
<dbReference type="InterPro" id="IPR002347">
    <property type="entry name" value="SDR_fam"/>
</dbReference>
<dbReference type="AlphaFoldDB" id="Q1N3U9"/>
<dbReference type="SUPFAM" id="SSF51735">
    <property type="entry name" value="NAD(P)-binding Rossmann-fold domains"/>
    <property type="match status" value="1"/>
</dbReference>
<keyword evidence="2 4" id="KW-0560">Oxidoreductase</keyword>
<dbReference type="PRINTS" id="PR00081">
    <property type="entry name" value="GDHRDH"/>
</dbReference>
<dbReference type="OrthoDB" id="9786435at2"/>
<dbReference type="CDD" id="cd05233">
    <property type="entry name" value="SDR_c"/>
    <property type="match status" value="1"/>
</dbReference>
<dbReference type="STRING" id="207949.RED65_11919"/>
<dbReference type="HOGENOM" id="CLU_010194_2_1_6"/>
<keyword evidence="5" id="KW-1185">Reference proteome</keyword>
<dbReference type="Gene3D" id="3.40.50.720">
    <property type="entry name" value="NAD(P)-binding Rossmann-like Domain"/>
    <property type="match status" value="1"/>
</dbReference>
<dbReference type="GO" id="GO:0016491">
    <property type="term" value="F:oxidoreductase activity"/>
    <property type="evidence" value="ECO:0007669"/>
    <property type="project" value="UniProtKB-KW"/>
</dbReference>
<accession>Q1N3U9</accession>
<evidence type="ECO:0000256" key="3">
    <source>
        <dbReference type="RuleBase" id="RU000363"/>
    </source>
</evidence>
<comment type="caution">
    <text evidence="4">The sequence shown here is derived from an EMBL/GenBank/DDBJ whole genome shotgun (WGS) entry which is preliminary data.</text>
</comment>
<dbReference type="EMBL" id="AAQH01000004">
    <property type="protein sequence ID" value="EAT12775.1"/>
    <property type="molecule type" value="Genomic_DNA"/>
</dbReference>
<comment type="similarity">
    <text evidence="1 3">Belongs to the short-chain dehydrogenases/reductases (SDR) family.</text>
</comment>
<dbReference type="PROSITE" id="PS00061">
    <property type="entry name" value="ADH_SHORT"/>
    <property type="match status" value="1"/>
</dbReference>
<dbReference type="EC" id="1.1.1.-" evidence="4"/>
<evidence type="ECO:0000313" key="5">
    <source>
        <dbReference type="Proteomes" id="UP000004263"/>
    </source>
</evidence>
<gene>
    <name evidence="4" type="ORF">RED65_11919</name>
</gene>
<reference evidence="4 5" key="1">
    <citation type="submission" date="2006-03" db="EMBL/GenBank/DDBJ databases">
        <authorList>
            <person name="Pinhassi J."/>
            <person name="Pedros-Alio C."/>
            <person name="Ferriera S."/>
            <person name="Johnson J."/>
            <person name="Kravitz S."/>
            <person name="Halpern A."/>
            <person name="Remington K."/>
            <person name="Beeson K."/>
            <person name="Tran B."/>
            <person name="Rogers Y.-H."/>
            <person name="Friedman R."/>
            <person name="Venter J.C."/>
        </authorList>
    </citation>
    <scope>NUCLEOTIDE SEQUENCE [LARGE SCALE GENOMIC DNA]</scope>
    <source>
        <strain evidence="4 5">RED65</strain>
    </source>
</reference>
<evidence type="ECO:0000256" key="2">
    <source>
        <dbReference type="ARBA" id="ARBA00023002"/>
    </source>
</evidence>
<dbReference type="Proteomes" id="UP000004263">
    <property type="component" value="Unassembled WGS sequence"/>
</dbReference>
<organism evidence="4 5">
    <name type="scientific">Bermanella marisrubri</name>
    <dbReference type="NCBI Taxonomy" id="207949"/>
    <lineage>
        <taxon>Bacteria</taxon>
        <taxon>Pseudomonadati</taxon>
        <taxon>Pseudomonadota</taxon>
        <taxon>Gammaproteobacteria</taxon>
        <taxon>Oceanospirillales</taxon>
        <taxon>Oceanospirillaceae</taxon>
        <taxon>Bermanella</taxon>
    </lineage>
</organism>
<dbReference type="PANTHER" id="PTHR44196:SF1">
    <property type="entry name" value="DEHYDROGENASE_REDUCTASE SDR FAMILY MEMBER 7B"/>
    <property type="match status" value="1"/>
</dbReference>
<dbReference type="PRINTS" id="PR00080">
    <property type="entry name" value="SDRFAMILY"/>
</dbReference>
<dbReference type="GO" id="GO:0016020">
    <property type="term" value="C:membrane"/>
    <property type="evidence" value="ECO:0007669"/>
    <property type="project" value="TreeGrafter"/>
</dbReference>
<evidence type="ECO:0000256" key="1">
    <source>
        <dbReference type="ARBA" id="ARBA00006484"/>
    </source>
</evidence>
<dbReference type="RefSeq" id="WP_007018665.1">
    <property type="nucleotide sequence ID" value="NZ_CH724118.1"/>
</dbReference>
<dbReference type="InterPro" id="IPR020904">
    <property type="entry name" value="Sc_DH/Rdtase_CS"/>
</dbReference>
<proteinExistence type="inferred from homology"/>
<sequence>MKLTPKGNRVLITGAAKGFGRALALSFAHRGWRILLSDIDTEGLAETAELVDLAGGMAHWVQCDITQPEQVTRMYDTAMELWQGVDVLINNAGIYAGGRFADIPESNWSKVLDTNLIGTIRCCQKFVPMFQKQRSGRIVNIASLSGILPMPGSAFYSISKAGIVNLSQNLRIELRSYKVGVTVACPNLFPTGIFDNAEVLDPAMKGVFDNLMYYSKNTAAQVAETIYLAVMHDRFLVTTQEVKDVEFIAQFESGMEKSALDMALLAKSLKNKTTLKRR</sequence>
<name>Q1N3U9_9GAMM</name>
<evidence type="ECO:0000313" key="4">
    <source>
        <dbReference type="EMBL" id="EAT12775.1"/>
    </source>
</evidence>
<dbReference type="InterPro" id="IPR036291">
    <property type="entry name" value="NAD(P)-bd_dom_sf"/>
</dbReference>